<evidence type="ECO:0000256" key="2">
    <source>
        <dbReference type="ARBA" id="ARBA00023043"/>
    </source>
</evidence>
<evidence type="ECO:0000256" key="1">
    <source>
        <dbReference type="ARBA" id="ARBA00022737"/>
    </source>
</evidence>
<dbReference type="PANTHER" id="PTHR24201:SF8">
    <property type="entry name" value="CYCLIN-DEPENDENT KINASE 4 INHIBITOR B"/>
    <property type="match status" value="1"/>
</dbReference>
<reference evidence="4" key="2">
    <citation type="submission" date="2023-05" db="EMBL/GenBank/DDBJ databases">
        <authorList>
            <consortium name="Lawrence Berkeley National Laboratory"/>
            <person name="Steindorff A."/>
            <person name="Hensen N."/>
            <person name="Bonometti L."/>
            <person name="Westerberg I."/>
            <person name="Brannstrom I.O."/>
            <person name="Guillou S."/>
            <person name="Cros-Aarteil S."/>
            <person name="Calhoun S."/>
            <person name="Haridas S."/>
            <person name="Kuo A."/>
            <person name="Mondo S."/>
            <person name="Pangilinan J."/>
            <person name="Riley R."/>
            <person name="Labutti K."/>
            <person name="Andreopoulos B."/>
            <person name="Lipzen A."/>
            <person name="Chen C."/>
            <person name="Yanf M."/>
            <person name="Daum C."/>
            <person name="Ng V."/>
            <person name="Clum A."/>
            <person name="Ohm R."/>
            <person name="Martin F."/>
            <person name="Silar P."/>
            <person name="Natvig D."/>
            <person name="Lalanne C."/>
            <person name="Gautier V."/>
            <person name="Ament-Velasquez S.L."/>
            <person name="Kruys A."/>
            <person name="Hutchinson M.I."/>
            <person name="Powell A.J."/>
            <person name="Barry K."/>
            <person name="Miller A.N."/>
            <person name="Grigoriev I.V."/>
            <person name="Debuchy R."/>
            <person name="Gladieux P."/>
            <person name="Thoren M.H."/>
            <person name="Johannesson H."/>
        </authorList>
    </citation>
    <scope>NUCLEOTIDE SEQUENCE</scope>
    <source>
        <strain evidence="4">CBS 990.96</strain>
    </source>
</reference>
<keyword evidence="1" id="KW-0677">Repeat</keyword>
<dbReference type="AlphaFoldDB" id="A0AAN7BCW6"/>
<dbReference type="SMART" id="SM00248">
    <property type="entry name" value="ANK"/>
    <property type="match status" value="2"/>
</dbReference>
<dbReference type="Proteomes" id="UP001301958">
    <property type="component" value="Unassembled WGS sequence"/>
</dbReference>
<reference evidence="4" key="1">
    <citation type="journal article" date="2023" name="Mol. Phylogenet. Evol.">
        <title>Genome-scale phylogeny and comparative genomics of the fungal order Sordariales.</title>
        <authorList>
            <person name="Hensen N."/>
            <person name="Bonometti L."/>
            <person name="Westerberg I."/>
            <person name="Brannstrom I.O."/>
            <person name="Guillou S."/>
            <person name="Cros-Aarteil S."/>
            <person name="Calhoun S."/>
            <person name="Haridas S."/>
            <person name="Kuo A."/>
            <person name="Mondo S."/>
            <person name="Pangilinan J."/>
            <person name="Riley R."/>
            <person name="LaButti K."/>
            <person name="Andreopoulos B."/>
            <person name="Lipzen A."/>
            <person name="Chen C."/>
            <person name="Yan M."/>
            <person name="Daum C."/>
            <person name="Ng V."/>
            <person name="Clum A."/>
            <person name="Steindorff A."/>
            <person name="Ohm R.A."/>
            <person name="Martin F."/>
            <person name="Silar P."/>
            <person name="Natvig D.O."/>
            <person name="Lalanne C."/>
            <person name="Gautier V."/>
            <person name="Ament-Velasquez S.L."/>
            <person name="Kruys A."/>
            <person name="Hutchinson M.I."/>
            <person name="Powell A.J."/>
            <person name="Barry K."/>
            <person name="Miller A.N."/>
            <person name="Grigoriev I.V."/>
            <person name="Debuchy R."/>
            <person name="Gladieux P."/>
            <person name="Hiltunen Thoren M."/>
            <person name="Johannesson H."/>
        </authorList>
    </citation>
    <scope>NUCLEOTIDE SEQUENCE</scope>
    <source>
        <strain evidence="4">CBS 990.96</strain>
    </source>
</reference>
<dbReference type="InterPro" id="IPR002110">
    <property type="entry name" value="Ankyrin_rpt"/>
</dbReference>
<organism evidence="4 5">
    <name type="scientific">Podospora fimiseda</name>
    <dbReference type="NCBI Taxonomy" id="252190"/>
    <lineage>
        <taxon>Eukaryota</taxon>
        <taxon>Fungi</taxon>
        <taxon>Dikarya</taxon>
        <taxon>Ascomycota</taxon>
        <taxon>Pezizomycotina</taxon>
        <taxon>Sordariomycetes</taxon>
        <taxon>Sordariomycetidae</taxon>
        <taxon>Sordariales</taxon>
        <taxon>Podosporaceae</taxon>
        <taxon>Podospora</taxon>
    </lineage>
</organism>
<evidence type="ECO:0000256" key="3">
    <source>
        <dbReference type="PROSITE-ProRule" id="PRU00023"/>
    </source>
</evidence>
<evidence type="ECO:0000313" key="5">
    <source>
        <dbReference type="Proteomes" id="UP001301958"/>
    </source>
</evidence>
<proteinExistence type="predicted"/>
<accession>A0AAN7BCW6</accession>
<dbReference type="SUPFAM" id="SSF48403">
    <property type="entry name" value="Ankyrin repeat"/>
    <property type="match status" value="1"/>
</dbReference>
<dbReference type="GO" id="GO:0019901">
    <property type="term" value="F:protein kinase binding"/>
    <property type="evidence" value="ECO:0007669"/>
    <property type="project" value="TreeGrafter"/>
</dbReference>
<dbReference type="Pfam" id="PF12796">
    <property type="entry name" value="Ank_2"/>
    <property type="match status" value="1"/>
</dbReference>
<keyword evidence="5" id="KW-1185">Reference proteome</keyword>
<evidence type="ECO:0008006" key="6">
    <source>
        <dbReference type="Google" id="ProtNLM"/>
    </source>
</evidence>
<evidence type="ECO:0000313" key="4">
    <source>
        <dbReference type="EMBL" id="KAK4221151.1"/>
    </source>
</evidence>
<feature type="repeat" description="ANK" evidence="3">
    <location>
        <begin position="174"/>
        <end position="206"/>
    </location>
</feature>
<dbReference type="GO" id="GO:2000045">
    <property type="term" value="P:regulation of G1/S transition of mitotic cell cycle"/>
    <property type="evidence" value="ECO:0007669"/>
    <property type="project" value="TreeGrafter"/>
</dbReference>
<dbReference type="Gene3D" id="1.25.40.20">
    <property type="entry name" value="Ankyrin repeat-containing domain"/>
    <property type="match status" value="1"/>
</dbReference>
<dbReference type="EMBL" id="MU865580">
    <property type="protein sequence ID" value="KAK4221151.1"/>
    <property type="molecule type" value="Genomic_DNA"/>
</dbReference>
<sequence length="243" mass="27016">MPIKPCSDSEVIHRTLISAEWEAKEAGVTLPSPDLPLSDFLSALKACGAPVHTSTFADFLSGQHALIACDDFHKHNNSSLPVPCTVDQARAWLAVFPLETLNFPSDEDSVSATSTAKYKLQQYRSVDLLLPLARWPRENSDRLEVARMLLENNGADPNDNTLIYHCWCYTPSELGMAPIHIAAGTGDKEMVELLLEFGANTEKKDGYGRRALDLAKEKGMEDVVKFLEEQNVRRKQFNPDSNL</sequence>
<gene>
    <name evidence="4" type="ORF">QBC38DRAFT_492645</name>
</gene>
<comment type="caution">
    <text evidence="4">The sequence shown here is derived from an EMBL/GenBank/DDBJ whole genome shotgun (WGS) entry which is preliminary data.</text>
</comment>
<protein>
    <recommendedName>
        <fullName evidence="6">Ankyrin repeat protein</fullName>
    </recommendedName>
</protein>
<name>A0AAN7BCW6_9PEZI</name>
<dbReference type="InterPro" id="IPR036770">
    <property type="entry name" value="Ankyrin_rpt-contain_sf"/>
</dbReference>
<dbReference type="GO" id="GO:0005634">
    <property type="term" value="C:nucleus"/>
    <property type="evidence" value="ECO:0007669"/>
    <property type="project" value="TreeGrafter"/>
</dbReference>
<dbReference type="PROSITE" id="PS50297">
    <property type="entry name" value="ANK_REP_REGION"/>
    <property type="match status" value="1"/>
</dbReference>
<dbReference type="InterPro" id="IPR050776">
    <property type="entry name" value="Ank_Repeat/CDKN_Inhibitor"/>
</dbReference>
<dbReference type="GO" id="GO:0004861">
    <property type="term" value="F:cyclin-dependent protein serine/threonine kinase inhibitor activity"/>
    <property type="evidence" value="ECO:0007669"/>
    <property type="project" value="TreeGrafter"/>
</dbReference>
<dbReference type="PROSITE" id="PS50088">
    <property type="entry name" value="ANK_REPEAT"/>
    <property type="match status" value="1"/>
</dbReference>
<keyword evidence="2 3" id="KW-0040">ANK repeat</keyword>
<dbReference type="PANTHER" id="PTHR24201">
    <property type="entry name" value="ANK_REP_REGION DOMAIN-CONTAINING PROTEIN"/>
    <property type="match status" value="1"/>
</dbReference>
<dbReference type="GO" id="GO:0005737">
    <property type="term" value="C:cytoplasm"/>
    <property type="evidence" value="ECO:0007669"/>
    <property type="project" value="TreeGrafter"/>
</dbReference>